<dbReference type="RefSeq" id="WP_380824220.1">
    <property type="nucleotide sequence ID" value="NZ_JBHTCG010000002.1"/>
</dbReference>
<accession>A0ABW2P2D9</accession>
<feature type="region of interest" description="Disordered" evidence="1">
    <location>
        <begin position="109"/>
        <end position="159"/>
    </location>
</feature>
<feature type="region of interest" description="Disordered" evidence="1">
    <location>
        <begin position="199"/>
        <end position="324"/>
    </location>
</feature>
<dbReference type="Proteomes" id="UP001596496">
    <property type="component" value="Unassembled WGS sequence"/>
</dbReference>
<feature type="compositionally biased region" description="Low complexity" evidence="1">
    <location>
        <begin position="223"/>
        <end position="244"/>
    </location>
</feature>
<evidence type="ECO:0000313" key="3">
    <source>
        <dbReference type="EMBL" id="MFC7381301.1"/>
    </source>
</evidence>
<keyword evidence="2" id="KW-1133">Transmembrane helix</keyword>
<comment type="caution">
    <text evidence="3">The sequence shown here is derived from an EMBL/GenBank/DDBJ whole genome shotgun (WGS) entry which is preliminary data.</text>
</comment>
<feature type="transmembrane region" description="Helical" evidence="2">
    <location>
        <begin position="37"/>
        <end position="54"/>
    </location>
</feature>
<reference evidence="4" key="1">
    <citation type="journal article" date="2019" name="Int. J. Syst. Evol. Microbiol.">
        <title>The Global Catalogue of Microorganisms (GCM) 10K type strain sequencing project: providing services to taxonomists for standard genome sequencing and annotation.</title>
        <authorList>
            <consortium name="The Broad Institute Genomics Platform"/>
            <consortium name="The Broad Institute Genome Sequencing Center for Infectious Disease"/>
            <person name="Wu L."/>
            <person name="Ma J."/>
        </authorList>
    </citation>
    <scope>NUCLEOTIDE SEQUENCE [LARGE SCALE GENOMIC DNA]</scope>
    <source>
        <strain evidence="4">CECT 7649</strain>
    </source>
</reference>
<gene>
    <name evidence="3" type="ORF">ACFQSB_03715</name>
</gene>
<organism evidence="3 4">
    <name type="scientific">Sphaerisporangium rhizosphaerae</name>
    <dbReference type="NCBI Taxonomy" id="2269375"/>
    <lineage>
        <taxon>Bacteria</taxon>
        <taxon>Bacillati</taxon>
        <taxon>Actinomycetota</taxon>
        <taxon>Actinomycetes</taxon>
        <taxon>Streptosporangiales</taxon>
        <taxon>Streptosporangiaceae</taxon>
        <taxon>Sphaerisporangium</taxon>
    </lineage>
</organism>
<proteinExistence type="predicted"/>
<protein>
    <submittedName>
        <fullName evidence="3">Uncharacterized protein</fullName>
    </submittedName>
</protein>
<evidence type="ECO:0000313" key="4">
    <source>
        <dbReference type="Proteomes" id="UP001596496"/>
    </source>
</evidence>
<dbReference type="EMBL" id="JBHTCG010000002">
    <property type="protein sequence ID" value="MFC7381301.1"/>
    <property type="molecule type" value="Genomic_DNA"/>
</dbReference>
<evidence type="ECO:0000256" key="2">
    <source>
        <dbReference type="SAM" id="Phobius"/>
    </source>
</evidence>
<keyword evidence="2" id="KW-0472">Membrane</keyword>
<name>A0ABW2P2D9_9ACTN</name>
<sequence>MGDKQGLDLSAPQIAGSALAAATAAVAASFLGVHGTVIGAALASAGTTVGNAIYTHYIHRTKDRLLEAHSLITGQRESDELAERAEETVVARAGDEGLATAVHATVRDHGPADLPVGAGDPVRLSGRDGEPVRLAGGDGDSRPAGGNDGDPLPPHRKTGRRPLWVTMIAAAVATFGLSMGGIVAFELVSGKPLTATVHGAQGSGTSFGGTVSDREDPSPAPSAPGEESGKAPAGEPSAGGSAKPTTDESGQTGGGSQKPSVEPSDVASPQSTGGATGGPTADQDTGGQRDSSGGTDGGSGTSGTSGTGTSGTSGTSDGSAVTPR</sequence>
<evidence type="ECO:0000256" key="1">
    <source>
        <dbReference type="SAM" id="MobiDB-lite"/>
    </source>
</evidence>
<feature type="compositionally biased region" description="Low complexity" evidence="1">
    <location>
        <begin position="282"/>
        <end position="293"/>
    </location>
</feature>
<keyword evidence="4" id="KW-1185">Reference proteome</keyword>
<feature type="transmembrane region" description="Helical" evidence="2">
    <location>
        <begin position="163"/>
        <end position="185"/>
    </location>
</feature>
<keyword evidence="2" id="KW-0812">Transmembrane</keyword>
<feature type="compositionally biased region" description="Gly residues" evidence="1">
    <location>
        <begin position="294"/>
        <end position="311"/>
    </location>
</feature>
<feature type="compositionally biased region" description="Low complexity" evidence="1">
    <location>
        <begin position="312"/>
        <end position="324"/>
    </location>
</feature>